<name>A0A128A2F0_9ARCH</name>
<organism evidence="2 3">
    <name type="scientific">Nitrosotalea devaniterrae</name>
    <dbReference type="NCBI Taxonomy" id="1078905"/>
    <lineage>
        <taxon>Archaea</taxon>
        <taxon>Nitrososphaerota</taxon>
        <taxon>Nitrososphaeria</taxon>
        <taxon>Nitrosotaleales</taxon>
        <taxon>Nitrosotaleaceae</taxon>
        <taxon>Nitrosotalea</taxon>
    </lineage>
</organism>
<sequence>MILMKPKIFAIDIDGTITDNKGGRVDLDALAALRYLVKLGHKVIYVTGRSSVEAYVLSVFGGTTRIAVGENGGIITTGPAEHKLIGNKQKCIDAFEFLKTKIPEAIEKPVFPRLTEVVLERNFDVNLGKKLFAENNLDVTLTDSQYAYHINSKGVDKASGFLEIMNMFSAKKEDIIAIGDSETDVPLFKLAGTSVALGNAPQDVQSKATITVQGHAGDGMIEALEAVQLKLLVE</sequence>
<accession>A0A128A2F0</accession>
<reference evidence="3" key="1">
    <citation type="submission" date="2015-10" db="EMBL/GenBank/DDBJ databases">
        <authorList>
            <person name="Lehtovirta-Morley L.E."/>
            <person name="Vieille C."/>
        </authorList>
    </citation>
    <scope>NUCLEOTIDE SEQUENCE [LARGE SCALE GENOMIC DNA]</scope>
</reference>
<dbReference type="GO" id="GO:0005829">
    <property type="term" value="C:cytosol"/>
    <property type="evidence" value="ECO:0007669"/>
    <property type="project" value="TreeGrafter"/>
</dbReference>
<dbReference type="GO" id="GO:0000287">
    <property type="term" value="F:magnesium ion binding"/>
    <property type="evidence" value="ECO:0007669"/>
    <property type="project" value="TreeGrafter"/>
</dbReference>
<keyword evidence="2" id="KW-0378">Hydrolase</keyword>
<dbReference type="SUPFAM" id="SSF56784">
    <property type="entry name" value="HAD-like"/>
    <property type="match status" value="1"/>
</dbReference>
<dbReference type="GO" id="GO:0008967">
    <property type="term" value="F:phosphoglycolate phosphatase activity"/>
    <property type="evidence" value="ECO:0007669"/>
    <property type="project" value="UniProtKB-UniRule"/>
</dbReference>
<dbReference type="AlphaFoldDB" id="A0A128A2F0"/>
<dbReference type="EC" id="3.1.3.18" evidence="1"/>
<gene>
    <name evidence="2" type="ORF">NDEV_0769</name>
</gene>
<dbReference type="NCBIfam" id="TIGR01487">
    <property type="entry name" value="Pglycolate_arch"/>
    <property type="match status" value="1"/>
</dbReference>
<dbReference type="Pfam" id="PF08282">
    <property type="entry name" value="Hydrolase_3"/>
    <property type="match status" value="2"/>
</dbReference>
<dbReference type="InterPro" id="IPR023214">
    <property type="entry name" value="HAD_sf"/>
</dbReference>
<evidence type="ECO:0000313" key="2">
    <source>
        <dbReference type="EMBL" id="CUR51534.1"/>
    </source>
</evidence>
<evidence type="ECO:0000256" key="1">
    <source>
        <dbReference type="NCBIfam" id="TIGR01487"/>
    </source>
</evidence>
<dbReference type="PANTHER" id="PTHR10000">
    <property type="entry name" value="PHOSPHOSERINE PHOSPHATASE"/>
    <property type="match status" value="1"/>
</dbReference>
<dbReference type="KEGG" id="ndv:NDEV_0769"/>
<evidence type="ECO:0000313" key="3">
    <source>
        <dbReference type="Proteomes" id="UP000196239"/>
    </source>
</evidence>
<protein>
    <recommendedName>
        <fullName evidence="1">Phosphoglycolate phosphatase</fullName>
        <ecNumber evidence="1">3.1.3.18</ecNumber>
    </recommendedName>
</protein>
<proteinExistence type="predicted"/>
<dbReference type="PANTHER" id="PTHR10000:SF8">
    <property type="entry name" value="HAD SUPERFAMILY HYDROLASE-LIKE, TYPE 3"/>
    <property type="match status" value="1"/>
</dbReference>
<dbReference type="Gene3D" id="3.90.1070.10">
    <property type="match status" value="1"/>
</dbReference>
<dbReference type="Proteomes" id="UP000196239">
    <property type="component" value="Chromosome 1"/>
</dbReference>
<dbReference type="NCBIfam" id="TIGR01482">
    <property type="entry name" value="SPP-subfamily"/>
    <property type="match status" value="1"/>
</dbReference>
<dbReference type="Gene3D" id="3.40.50.1000">
    <property type="entry name" value="HAD superfamily/HAD-like"/>
    <property type="match status" value="1"/>
</dbReference>
<dbReference type="InterPro" id="IPR036412">
    <property type="entry name" value="HAD-like_sf"/>
</dbReference>
<keyword evidence="3" id="KW-1185">Reference proteome</keyword>
<dbReference type="EMBL" id="LN890280">
    <property type="protein sequence ID" value="CUR51534.1"/>
    <property type="molecule type" value="Genomic_DNA"/>
</dbReference>